<feature type="domain" description="SnoaL-like" evidence="1">
    <location>
        <begin position="20"/>
        <end position="105"/>
    </location>
</feature>
<sequence length="274" mass="29285">MPDPTPTVAELLAVVGRSPSAVAVHDRAAWVGLFSDGARVSDPVGSRPHVGTAAIERFYDTFIAPNSITFHVKRDVVCGMTVVRDLDLETRMSTGVVLTVPMHLRYDLVVESGVVTVDGLYAHWELPVMIAQLAGAGWRGAAASVKLAPQLLSNQGVLGVTGFMRGLRTVGRPGRNAATGFLVAVRRQDTAAMSERLAPGAVLERSSGSPIALAHFAESLRELQWSKMIVAGCAVTASVRSAAWEGVALLEFAKRSHEISRVRMFVEAVTPFTK</sequence>
<dbReference type="Gene3D" id="3.10.450.50">
    <property type="match status" value="1"/>
</dbReference>
<protein>
    <submittedName>
        <fullName evidence="2">Transporter</fullName>
    </submittedName>
</protein>
<evidence type="ECO:0000313" key="3">
    <source>
        <dbReference type="Proteomes" id="UP000028488"/>
    </source>
</evidence>
<proteinExistence type="predicted"/>
<dbReference type="SUPFAM" id="SSF54427">
    <property type="entry name" value="NTF2-like"/>
    <property type="match status" value="1"/>
</dbReference>
<dbReference type="RefSeq" id="WP_128639988.1">
    <property type="nucleotide sequence ID" value="NZ_CP008947.1"/>
</dbReference>
<dbReference type="eggNOG" id="COG4319">
    <property type="taxonomic scope" value="Bacteria"/>
</dbReference>
<evidence type="ECO:0000313" key="2">
    <source>
        <dbReference type="EMBL" id="AII06362.1"/>
    </source>
</evidence>
<dbReference type="AlphaFoldDB" id="A0A076EMD7"/>
<dbReference type="InterPro" id="IPR037401">
    <property type="entry name" value="SnoaL-like"/>
</dbReference>
<accession>A0A076EMD7</accession>
<gene>
    <name evidence="2" type="ORF">EP51_17795</name>
</gene>
<dbReference type="Proteomes" id="UP000028488">
    <property type="component" value="Chromosome"/>
</dbReference>
<dbReference type="EMBL" id="CP008947">
    <property type="protein sequence ID" value="AII06362.1"/>
    <property type="molecule type" value="Genomic_DNA"/>
</dbReference>
<evidence type="ECO:0000259" key="1">
    <source>
        <dbReference type="Pfam" id="PF12680"/>
    </source>
</evidence>
<dbReference type="InterPro" id="IPR032710">
    <property type="entry name" value="NTF2-like_dom_sf"/>
</dbReference>
<reference evidence="2 3" key="1">
    <citation type="submission" date="2014-07" db="EMBL/GenBank/DDBJ databases">
        <title>Genome Sequence of Rhodococcus opacus Strain R7, a Biodegrader of Mono- and Polycyclic Aromatic Hydrocarbons.</title>
        <authorList>
            <person name="Di Gennaro P."/>
            <person name="Zampolli J."/>
            <person name="Presti I."/>
            <person name="Cappelletti M."/>
            <person name="D'Ursi P."/>
            <person name="Orro A."/>
            <person name="Mezzelani A."/>
            <person name="Milanesi L."/>
        </authorList>
    </citation>
    <scope>NUCLEOTIDE SEQUENCE [LARGE SCALE GENOMIC DNA]</scope>
    <source>
        <strain evidence="2 3">R7</strain>
    </source>
</reference>
<organism evidence="2 3">
    <name type="scientific">Rhodococcus opacus</name>
    <name type="common">Nocardia opaca</name>
    <dbReference type="NCBI Taxonomy" id="37919"/>
    <lineage>
        <taxon>Bacteria</taxon>
        <taxon>Bacillati</taxon>
        <taxon>Actinomycetota</taxon>
        <taxon>Actinomycetes</taxon>
        <taxon>Mycobacteriales</taxon>
        <taxon>Nocardiaceae</taxon>
        <taxon>Rhodococcus</taxon>
    </lineage>
</organism>
<dbReference type="Pfam" id="PF12680">
    <property type="entry name" value="SnoaL_2"/>
    <property type="match status" value="1"/>
</dbReference>
<name>A0A076EMD7_RHOOP</name>